<name>A0ABS3S588_9ACTN</name>
<dbReference type="RefSeq" id="WP_208248579.1">
    <property type="nucleotide sequence ID" value="NZ_JAGEPF010000027.1"/>
</dbReference>
<protein>
    <submittedName>
        <fullName evidence="1">Uncharacterized protein</fullName>
    </submittedName>
</protein>
<sequence>MEPGIVIVLNGLTGAQKAGSVIGLIATAVVWPMVLRMRRWFAQPAVWLDGTVLHAHMRDGLRSCDLATAHVAMDDVPPRWVREDPKFHRRVRVMVPGIARFRVRTEAGPIDFALYDTHRRAEVPAEVLKALEDGILAGPDRGGQAGADADDAVRKLREHAVAGRRLRQGTQWHA</sequence>
<reference evidence="1 2" key="1">
    <citation type="submission" date="2021-03" db="EMBL/GenBank/DDBJ databases">
        <title>Actinomadura violae sp. nov., isolated from lichen in Thailand.</title>
        <authorList>
            <person name="Kanchanasin P."/>
            <person name="Saeng-In P."/>
            <person name="Phongsopitanun W."/>
            <person name="Yuki M."/>
            <person name="Kudo T."/>
            <person name="Ohkuma M."/>
            <person name="Tanasupawat S."/>
        </authorList>
    </citation>
    <scope>NUCLEOTIDE SEQUENCE [LARGE SCALE GENOMIC DNA]</scope>
    <source>
        <strain evidence="1 2">LCR2-06</strain>
    </source>
</reference>
<dbReference type="Proteomes" id="UP000680206">
    <property type="component" value="Unassembled WGS sequence"/>
</dbReference>
<proteinExistence type="predicted"/>
<gene>
    <name evidence="1" type="ORF">J4709_38065</name>
</gene>
<keyword evidence="2" id="KW-1185">Reference proteome</keyword>
<evidence type="ECO:0000313" key="1">
    <source>
        <dbReference type="EMBL" id="MBO2463390.1"/>
    </source>
</evidence>
<comment type="caution">
    <text evidence="1">The sequence shown here is derived from an EMBL/GenBank/DDBJ whole genome shotgun (WGS) entry which is preliminary data.</text>
</comment>
<dbReference type="EMBL" id="JAGEPF010000027">
    <property type="protein sequence ID" value="MBO2463390.1"/>
    <property type="molecule type" value="Genomic_DNA"/>
</dbReference>
<accession>A0ABS3S588</accession>
<organism evidence="1 2">
    <name type="scientific">Actinomadura violacea</name>
    <dbReference type="NCBI Taxonomy" id="2819934"/>
    <lineage>
        <taxon>Bacteria</taxon>
        <taxon>Bacillati</taxon>
        <taxon>Actinomycetota</taxon>
        <taxon>Actinomycetes</taxon>
        <taxon>Streptosporangiales</taxon>
        <taxon>Thermomonosporaceae</taxon>
        <taxon>Actinomadura</taxon>
    </lineage>
</organism>
<evidence type="ECO:0000313" key="2">
    <source>
        <dbReference type="Proteomes" id="UP000680206"/>
    </source>
</evidence>